<organism evidence="1 2">
    <name type="scientific">Aeromonas phage AhSzq-1</name>
    <dbReference type="NCBI Taxonomy" id="2138298"/>
    <lineage>
        <taxon>Viruses</taxon>
        <taxon>Duplodnaviria</taxon>
        <taxon>Heunggongvirae</taxon>
        <taxon>Uroviricota</taxon>
        <taxon>Caudoviricetes</taxon>
        <taxon>Demerecviridae</taxon>
        <taxon>Shenzhenvirus</taxon>
        <taxon>Shenzhenvirus AhSzq1</taxon>
    </lineage>
</organism>
<dbReference type="InterPro" id="IPR055654">
    <property type="entry name" value="DUF7230"/>
</dbReference>
<name>A0A2R4ALN3_9CAUD</name>
<accession>A0A2R4ALN3</accession>
<gene>
    <name evidence="1" type="ORF">AhSzq1_52</name>
</gene>
<evidence type="ECO:0000313" key="2">
    <source>
        <dbReference type="Proteomes" id="UP000244741"/>
    </source>
</evidence>
<dbReference type="EMBL" id="MG676224">
    <property type="protein sequence ID" value="AVR75945.1"/>
    <property type="molecule type" value="Genomic_DNA"/>
</dbReference>
<keyword evidence="2" id="KW-1185">Reference proteome</keyword>
<proteinExistence type="predicted"/>
<evidence type="ECO:0000313" key="1">
    <source>
        <dbReference type="EMBL" id="AVR75945.1"/>
    </source>
</evidence>
<reference evidence="1 2" key="1">
    <citation type="submission" date="2017-12" db="EMBL/GenBank/DDBJ databases">
        <title>Genomic characterization of T5-related Aeromonas hydrophila phages AhSzq-1 and AhSzw-1 and proposal to be two new species.</title>
        <authorList>
            <person name="Chen L."/>
            <person name="Yuan S."/>
            <person name="Ma Y."/>
        </authorList>
    </citation>
    <scope>NUCLEOTIDE SEQUENCE [LARGE SCALE GENOMIC DNA]</scope>
    <source>
        <strain evidence="1">Seawater</strain>
    </source>
</reference>
<dbReference type="Proteomes" id="UP000244741">
    <property type="component" value="Segment"/>
</dbReference>
<dbReference type="Pfam" id="PF23876">
    <property type="entry name" value="DUF7230"/>
    <property type="match status" value="1"/>
</dbReference>
<sequence length="48" mass="5854">MKNFVAKHAHKYNRCAVFSDRTKYSRKNNKLAWDIDDEPPVRVDLYRR</sequence>
<protein>
    <submittedName>
        <fullName evidence="1">Uncharacterized protein</fullName>
    </submittedName>
</protein>